<dbReference type="Proteomes" id="UP001320119">
    <property type="component" value="Chromosome"/>
</dbReference>
<evidence type="ECO:0000256" key="1">
    <source>
        <dbReference type="ARBA" id="ARBA00001946"/>
    </source>
</evidence>
<dbReference type="PANTHER" id="PTHR43344">
    <property type="entry name" value="PHOSPHOSERINE PHOSPHATASE"/>
    <property type="match status" value="1"/>
</dbReference>
<comment type="similarity">
    <text evidence="3">Belongs to the HAD-like hydrolase superfamily. SerB family.</text>
</comment>
<dbReference type="InterPro" id="IPR004469">
    <property type="entry name" value="PSP"/>
</dbReference>
<dbReference type="Pfam" id="PF00702">
    <property type="entry name" value="Hydrolase"/>
    <property type="match status" value="1"/>
</dbReference>
<keyword evidence="17" id="KW-1185">Reference proteome</keyword>
<evidence type="ECO:0000256" key="2">
    <source>
        <dbReference type="ARBA" id="ARBA00005135"/>
    </source>
</evidence>
<dbReference type="InterPro" id="IPR023214">
    <property type="entry name" value="HAD_sf"/>
</dbReference>
<dbReference type="InterPro" id="IPR002912">
    <property type="entry name" value="ACT_dom"/>
</dbReference>
<dbReference type="InterPro" id="IPR036412">
    <property type="entry name" value="HAD-like_sf"/>
</dbReference>
<dbReference type="InterPro" id="IPR045865">
    <property type="entry name" value="ACT-like_dom_sf"/>
</dbReference>
<keyword evidence="6" id="KW-0028">Amino-acid biosynthesis</keyword>
<dbReference type="Pfam" id="PF13740">
    <property type="entry name" value="ACT_6"/>
    <property type="match status" value="1"/>
</dbReference>
<proteinExistence type="inferred from homology"/>
<dbReference type="EMBL" id="AP023086">
    <property type="protein sequence ID" value="BCD98250.1"/>
    <property type="molecule type" value="Genomic_DNA"/>
</dbReference>
<evidence type="ECO:0000256" key="9">
    <source>
        <dbReference type="ARBA" id="ARBA00022842"/>
    </source>
</evidence>
<evidence type="ECO:0000256" key="8">
    <source>
        <dbReference type="ARBA" id="ARBA00022801"/>
    </source>
</evidence>
<keyword evidence="10" id="KW-0718">Serine biosynthesis</keyword>
<reference evidence="16 17" key="1">
    <citation type="journal article" date="2022" name="IScience">
        <title>An ultrasensitive nanofiber-based assay for enzymatic hydrolysis and deep-sea microbial degradation of cellulose.</title>
        <authorList>
            <person name="Tsudome M."/>
            <person name="Tachioka M."/>
            <person name="Miyazaki M."/>
            <person name="Uchimura K."/>
            <person name="Tsuda M."/>
            <person name="Takaki Y."/>
            <person name="Deguchi S."/>
        </authorList>
    </citation>
    <scope>NUCLEOTIDE SEQUENCE [LARGE SCALE GENOMIC DNA]</scope>
    <source>
        <strain evidence="16 17">GE09</strain>
    </source>
</reference>
<dbReference type="EC" id="3.1.3.3" evidence="4"/>
<dbReference type="CDD" id="cd04871">
    <property type="entry name" value="ACT_PSP_2"/>
    <property type="match status" value="1"/>
</dbReference>
<dbReference type="RefSeq" id="WP_236982476.1">
    <property type="nucleotide sequence ID" value="NZ_AP023086.1"/>
</dbReference>
<evidence type="ECO:0000256" key="4">
    <source>
        <dbReference type="ARBA" id="ARBA00012640"/>
    </source>
</evidence>
<feature type="active site" description="Nucleophile" evidence="14">
    <location>
        <position position="203"/>
    </location>
</feature>
<accession>A0AAN2BKR7</accession>
<keyword evidence="8 16" id="KW-0378">Hydrolase</keyword>
<comment type="catalytic activity">
    <reaction evidence="12">
        <text>O-phospho-L-serine + H2O = L-serine + phosphate</text>
        <dbReference type="Rhea" id="RHEA:21208"/>
        <dbReference type="ChEBI" id="CHEBI:15377"/>
        <dbReference type="ChEBI" id="CHEBI:33384"/>
        <dbReference type="ChEBI" id="CHEBI:43474"/>
        <dbReference type="ChEBI" id="CHEBI:57524"/>
        <dbReference type="EC" id="3.1.3.3"/>
    </reaction>
</comment>
<evidence type="ECO:0000256" key="3">
    <source>
        <dbReference type="ARBA" id="ARBA00009184"/>
    </source>
</evidence>
<dbReference type="Gene3D" id="3.30.70.260">
    <property type="match status" value="2"/>
</dbReference>
<evidence type="ECO:0000256" key="6">
    <source>
        <dbReference type="ARBA" id="ARBA00022605"/>
    </source>
</evidence>
<evidence type="ECO:0000256" key="11">
    <source>
        <dbReference type="ARBA" id="ARBA00031693"/>
    </source>
</evidence>
<dbReference type="NCBIfam" id="TIGR00338">
    <property type="entry name" value="serB"/>
    <property type="match status" value="1"/>
</dbReference>
<comment type="cofactor">
    <cofactor evidence="1">
        <name>Mg(2+)</name>
        <dbReference type="ChEBI" id="CHEBI:18420"/>
    </cofactor>
</comment>
<dbReference type="SUPFAM" id="SSF55021">
    <property type="entry name" value="ACT-like"/>
    <property type="match status" value="1"/>
</dbReference>
<feature type="domain" description="ACT" evidence="15">
    <location>
        <begin position="6"/>
        <end position="84"/>
    </location>
</feature>
<dbReference type="PANTHER" id="PTHR43344:SF2">
    <property type="entry name" value="PHOSPHOSERINE PHOSPHATASE"/>
    <property type="match status" value="1"/>
</dbReference>
<name>A0AAN2BKR7_9GAMM</name>
<dbReference type="CDD" id="cd07500">
    <property type="entry name" value="HAD_PSP"/>
    <property type="match status" value="1"/>
</dbReference>
<dbReference type="AlphaFoldDB" id="A0AAN2BKR7"/>
<dbReference type="InterPro" id="IPR050582">
    <property type="entry name" value="HAD-like_SerB"/>
</dbReference>
<evidence type="ECO:0000256" key="13">
    <source>
        <dbReference type="ARBA" id="ARBA00048523"/>
    </source>
</evidence>
<dbReference type="CDD" id="cd04870">
    <property type="entry name" value="ACT_PSP_1"/>
    <property type="match status" value="1"/>
</dbReference>
<organism evidence="16 17">
    <name type="scientific">Marinagarivorans cellulosilyticus</name>
    <dbReference type="NCBI Taxonomy" id="2721545"/>
    <lineage>
        <taxon>Bacteria</taxon>
        <taxon>Pseudomonadati</taxon>
        <taxon>Pseudomonadota</taxon>
        <taxon>Gammaproteobacteria</taxon>
        <taxon>Cellvibrionales</taxon>
        <taxon>Cellvibrionaceae</taxon>
        <taxon>Marinagarivorans</taxon>
    </lineage>
</organism>
<evidence type="ECO:0000256" key="10">
    <source>
        <dbReference type="ARBA" id="ARBA00023299"/>
    </source>
</evidence>
<evidence type="ECO:0000313" key="16">
    <source>
        <dbReference type="EMBL" id="BCD98250.1"/>
    </source>
</evidence>
<keyword evidence="7" id="KW-0479">Metal-binding</keyword>
<dbReference type="PROSITE" id="PS51671">
    <property type="entry name" value="ACT"/>
    <property type="match status" value="1"/>
</dbReference>
<dbReference type="InterPro" id="IPR049148">
    <property type="entry name" value="PSP_ACT"/>
</dbReference>
<evidence type="ECO:0000256" key="5">
    <source>
        <dbReference type="ARBA" id="ARBA00015196"/>
    </source>
</evidence>
<evidence type="ECO:0000256" key="12">
    <source>
        <dbReference type="ARBA" id="ARBA00048138"/>
    </source>
</evidence>
<evidence type="ECO:0000256" key="7">
    <source>
        <dbReference type="ARBA" id="ARBA00022723"/>
    </source>
</evidence>
<dbReference type="Gene3D" id="3.40.50.1000">
    <property type="entry name" value="HAD superfamily/HAD-like"/>
    <property type="match status" value="1"/>
</dbReference>
<evidence type="ECO:0000259" key="15">
    <source>
        <dbReference type="PROSITE" id="PS51671"/>
    </source>
</evidence>
<dbReference type="Pfam" id="PF21086">
    <property type="entry name" value="ACT_PSP_2"/>
    <property type="match status" value="1"/>
</dbReference>
<evidence type="ECO:0000256" key="14">
    <source>
        <dbReference type="PIRSR" id="PIRSR604469-1"/>
    </source>
</evidence>
<dbReference type="NCBIfam" id="TIGR01488">
    <property type="entry name" value="HAD-SF-IB"/>
    <property type="match status" value="1"/>
</dbReference>
<evidence type="ECO:0000313" key="17">
    <source>
        <dbReference type="Proteomes" id="UP001320119"/>
    </source>
</evidence>
<dbReference type="SFLD" id="SFLDG01137">
    <property type="entry name" value="C1.6.1:_Phosphoserine_Phosphat"/>
    <property type="match status" value="1"/>
</dbReference>
<dbReference type="KEGG" id="marq:MARGE09_P2451"/>
<feature type="active site" description="Proton donor" evidence="14">
    <location>
        <position position="205"/>
    </location>
</feature>
<dbReference type="GO" id="GO:0000287">
    <property type="term" value="F:magnesium ion binding"/>
    <property type="evidence" value="ECO:0007669"/>
    <property type="project" value="TreeGrafter"/>
</dbReference>
<keyword evidence="9" id="KW-0460">Magnesium</keyword>
<gene>
    <name evidence="16" type="ORF">MARGE09_P2451</name>
</gene>
<protein>
    <recommendedName>
        <fullName evidence="5">Phosphoserine phosphatase</fullName>
        <ecNumber evidence="4">3.1.3.3</ecNumber>
    </recommendedName>
    <alternativeName>
        <fullName evidence="11">O-phosphoserine phosphohydrolase</fullName>
    </alternativeName>
</protein>
<dbReference type="SUPFAM" id="SSF56784">
    <property type="entry name" value="HAD-like"/>
    <property type="match status" value="1"/>
</dbReference>
<comment type="catalytic activity">
    <reaction evidence="13">
        <text>O-phospho-D-serine + H2O = D-serine + phosphate</text>
        <dbReference type="Rhea" id="RHEA:24873"/>
        <dbReference type="ChEBI" id="CHEBI:15377"/>
        <dbReference type="ChEBI" id="CHEBI:35247"/>
        <dbReference type="ChEBI" id="CHEBI:43474"/>
        <dbReference type="ChEBI" id="CHEBI:58680"/>
        <dbReference type="EC" id="3.1.3.3"/>
    </reaction>
</comment>
<dbReference type="SFLD" id="SFLDG01136">
    <property type="entry name" value="C1.6:_Phosphoserine_Phosphatas"/>
    <property type="match status" value="1"/>
</dbReference>
<comment type="pathway">
    <text evidence="2">Amino-acid biosynthesis; L-serine biosynthesis; L-serine from 3-phospho-D-glycerate: step 3/3.</text>
</comment>
<dbReference type="GO" id="GO:0006564">
    <property type="term" value="P:L-serine biosynthetic process"/>
    <property type="evidence" value="ECO:0007669"/>
    <property type="project" value="UniProtKB-KW"/>
</dbReference>
<sequence length="416" mass="45352">MHELILITIAGSDRPAVTSAVTGILARHSANILDIGQAVIHDTLSLGLLVEFSAEQDSSPAVKEILYAMHDLDMQVKFQPITLESYAEWVSHHGKKRHIVTLLARQITAEQLSCLTGIMAEQGLNIDNISRLSGRVPLEFEESHAPQKERNTKACVEFSARGEPLSPSSLKAAFTEMASRLDVDIAFQADSMYRRTRRLVCFDMDSTLIEAEVIDELAKAQGVGDQVAEITEQAMTGQIDFNESFARRMALLKGLDESVLADIAANLPITEGAEHLLKTLNKLGYKTAILSGGFNYFGRYLQKKLGIDYVFANELEIENGKVTGRVVGTVVNGERKAELLKELAQKENISLEQVIAVGDGANDLPMLSIAGLGIAFRAKPLVKASAKQAISTLGLDAILYLMGFRDREISSPAPSN</sequence>
<dbReference type="GO" id="GO:0005737">
    <property type="term" value="C:cytoplasm"/>
    <property type="evidence" value="ECO:0007669"/>
    <property type="project" value="TreeGrafter"/>
</dbReference>
<dbReference type="GO" id="GO:0036424">
    <property type="term" value="F:L-phosphoserine phosphatase activity"/>
    <property type="evidence" value="ECO:0007669"/>
    <property type="project" value="InterPro"/>
</dbReference>
<dbReference type="SFLD" id="SFLDS00003">
    <property type="entry name" value="Haloacid_Dehalogenase"/>
    <property type="match status" value="1"/>
</dbReference>
<dbReference type="SFLD" id="SFLDF00029">
    <property type="entry name" value="phosphoserine_phosphatase"/>
    <property type="match status" value="1"/>
</dbReference>